<keyword evidence="6" id="KW-1185">Reference proteome</keyword>
<evidence type="ECO:0000313" key="4">
    <source>
        <dbReference type="EMBL" id="RWS08024.1"/>
    </source>
</evidence>
<dbReference type="EMBL" id="NCKU01003176">
    <property type="protein sequence ID" value="RWS08027.1"/>
    <property type="molecule type" value="Genomic_DNA"/>
</dbReference>
<dbReference type="PANTHER" id="PTHR20873:SF0">
    <property type="entry name" value="L-SERYL-TRNA(SEC) KINASE"/>
    <property type="match status" value="1"/>
</dbReference>
<proteinExistence type="predicted"/>
<comment type="caution">
    <text evidence="4">The sequence shown here is derived from an EMBL/GenBank/DDBJ whole genome shotgun (WGS) entry which is preliminary data.</text>
</comment>
<name>A0A3S3NXP4_9ACAR</name>
<dbReference type="PANTHER" id="PTHR20873">
    <property type="entry name" value="L-SERYL-TRNA(SEC) KINASE"/>
    <property type="match status" value="1"/>
</dbReference>
<sequence>MSAKGCILLVIGLPAAGKTTFVERFADHFRLNCAQIGLLIVAFDEIIPFEQQKAIIFNENGWKTTRKLLLNACELFIRFVFNDFIEKELHFKNEKEEQIFKKIADRNQHLFACQSSKFLLLIEDNFYLRSMRYEWFKFAKQFRLAFAQIMIDSNLNTCFARNETRVESVPNEVISKMFAKLEKPNSEKYVWEKESLILSENENDYEYSLENILTFVSNAMNNADFPLDQTDDIEVKLNSQRVNNENFVHQLDCFLRKLIREELENTTGTEREKIAKILKKAKSEILSDTRRSNLLFPEWFIKQMIIEKRDKNEELCKDFVRKLLKQNFN</sequence>
<keyword evidence="2" id="KW-0067">ATP-binding</keyword>
<keyword evidence="3" id="KW-0732">Signal</keyword>
<feature type="chain" id="PRO_5036094741" evidence="3">
    <location>
        <begin position="18"/>
        <end position="329"/>
    </location>
</feature>
<dbReference type="InterPro" id="IPR013641">
    <property type="entry name" value="KTI12/PSTK"/>
</dbReference>
<dbReference type="GO" id="GO:0005524">
    <property type="term" value="F:ATP binding"/>
    <property type="evidence" value="ECO:0007669"/>
    <property type="project" value="UniProtKB-KW"/>
</dbReference>
<keyword evidence="1" id="KW-0547">Nucleotide-binding</keyword>
<evidence type="ECO:0000256" key="1">
    <source>
        <dbReference type="ARBA" id="ARBA00022741"/>
    </source>
</evidence>
<dbReference type="SUPFAM" id="SSF52540">
    <property type="entry name" value="P-loop containing nucleoside triphosphate hydrolases"/>
    <property type="match status" value="1"/>
</dbReference>
<dbReference type="GO" id="GO:0016301">
    <property type="term" value="F:kinase activity"/>
    <property type="evidence" value="ECO:0007669"/>
    <property type="project" value="UniProtKB-KW"/>
</dbReference>
<reference evidence="4" key="2">
    <citation type="submission" date="2018-11" db="EMBL/GenBank/DDBJ databases">
        <title>Trombidioid mite genomics.</title>
        <authorList>
            <person name="Dong X."/>
        </authorList>
    </citation>
    <scope>NUCLEOTIDE SEQUENCE</scope>
    <source>
        <strain evidence="4">UoL-WK</strain>
    </source>
</reference>
<dbReference type="Gene3D" id="3.40.50.300">
    <property type="entry name" value="P-loop containing nucleotide triphosphate hydrolases"/>
    <property type="match status" value="1"/>
</dbReference>
<dbReference type="Pfam" id="PF08433">
    <property type="entry name" value="KTI12"/>
    <property type="match status" value="1"/>
</dbReference>
<evidence type="ECO:0000313" key="5">
    <source>
        <dbReference type="EMBL" id="RWS08027.1"/>
    </source>
</evidence>
<evidence type="ECO:0000256" key="2">
    <source>
        <dbReference type="ARBA" id="ARBA00022840"/>
    </source>
</evidence>
<gene>
    <name evidence="5" type="ORF">B4U79_18184</name>
    <name evidence="4" type="ORF">B4U79_18185</name>
</gene>
<dbReference type="AlphaFoldDB" id="A0A3S3NXP4"/>
<dbReference type="Proteomes" id="UP000285301">
    <property type="component" value="Unassembled WGS sequence"/>
</dbReference>
<dbReference type="OrthoDB" id="6481412at2759"/>
<keyword evidence="4" id="KW-0808">Transferase</keyword>
<accession>A0A3S3NXP4</accession>
<feature type="signal peptide" evidence="3">
    <location>
        <begin position="1"/>
        <end position="17"/>
    </location>
</feature>
<dbReference type="InterPro" id="IPR052648">
    <property type="entry name" value="Ser-tRNA(Sec)_kinase"/>
</dbReference>
<evidence type="ECO:0000313" key="6">
    <source>
        <dbReference type="Proteomes" id="UP000285301"/>
    </source>
</evidence>
<dbReference type="GO" id="GO:0000049">
    <property type="term" value="F:tRNA binding"/>
    <property type="evidence" value="ECO:0007669"/>
    <property type="project" value="TreeGrafter"/>
</dbReference>
<dbReference type="InterPro" id="IPR027417">
    <property type="entry name" value="P-loop_NTPase"/>
</dbReference>
<evidence type="ECO:0000256" key="3">
    <source>
        <dbReference type="SAM" id="SignalP"/>
    </source>
</evidence>
<protein>
    <submittedName>
        <fullName evidence="4">L-seryl-tRNA(Sec) kinase-like protein</fullName>
    </submittedName>
</protein>
<reference evidence="4 6" key="1">
    <citation type="journal article" date="2018" name="Gigascience">
        <title>Genomes of trombidid mites reveal novel predicted allergens and laterally-transferred genes associated with secondary metabolism.</title>
        <authorList>
            <person name="Dong X."/>
            <person name="Chaisiri K."/>
            <person name="Xia D."/>
            <person name="Armstrong S.D."/>
            <person name="Fang Y."/>
            <person name="Donnelly M.J."/>
            <person name="Kadowaki T."/>
            <person name="McGarry J.W."/>
            <person name="Darby A.C."/>
            <person name="Makepeace B.L."/>
        </authorList>
    </citation>
    <scope>NUCLEOTIDE SEQUENCE [LARGE SCALE GENOMIC DNA]</scope>
    <source>
        <strain evidence="4">UoL-WK</strain>
    </source>
</reference>
<dbReference type="EMBL" id="NCKU01003177">
    <property type="protein sequence ID" value="RWS08024.1"/>
    <property type="molecule type" value="Genomic_DNA"/>
</dbReference>
<organism evidence="4 6">
    <name type="scientific">Dinothrombium tinctorium</name>
    <dbReference type="NCBI Taxonomy" id="1965070"/>
    <lineage>
        <taxon>Eukaryota</taxon>
        <taxon>Metazoa</taxon>
        <taxon>Ecdysozoa</taxon>
        <taxon>Arthropoda</taxon>
        <taxon>Chelicerata</taxon>
        <taxon>Arachnida</taxon>
        <taxon>Acari</taxon>
        <taxon>Acariformes</taxon>
        <taxon>Trombidiformes</taxon>
        <taxon>Prostigmata</taxon>
        <taxon>Anystina</taxon>
        <taxon>Parasitengona</taxon>
        <taxon>Trombidioidea</taxon>
        <taxon>Trombidiidae</taxon>
        <taxon>Dinothrombium</taxon>
    </lineage>
</organism>
<dbReference type="STRING" id="1965070.A0A3S3NXP4"/>
<keyword evidence="4" id="KW-0418">Kinase</keyword>